<keyword evidence="8" id="KW-0547">Nucleotide-binding</keyword>
<sequence>MARPFDAGAALAGSGRHSAGLPTLAVRNPQGVFSEIIAQLDVPLAAPSANRSGSVSPTTAAAVAESLQDRVTLVLDGGPCSVGVESAIVKVEGDKVFLLRPGGLPRADIERVTGRKLQKPDAQAAVQAPGMLKSHYAPEAAVRLEVTELHRGEALLAFGAQRAKGYENAVALLNLSPAGNMEEAASNLFSYLHALDRPDIAAIAVEPIPYTGLGEAINDRLQRAAAPRAQNCPAG</sequence>
<accession>A0A1U9JT99</accession>
<evidence type="ECO:0000256" key="11">
    <source>
        <dbReference type="ARBA" id="ARBA00048366"/>
    </source>
</evidence>
<dbReference type="Gene3D" id="3.90.870.10">
    <property type="entry name" value="DHBP synthase"/>
    <property type="match status" value="1"/>
</dbReference>
<name>A0A1U9JT99_9HYPH</name>
<evidence type="ECO:0000256" key="3">
    <source>
        <dbReference type="ARBA" id="ARBA00012584"/>
    </source>
</evidence>
<dbReference type="Pfam" id="PF01300">
    <property type="entry name" value="Sua5_yciO_yrdC"/>
    <property type="match status" value="1"/>
</dbReference>
<comment type="subcellular location">
    <subcellularLocation>
        <location evidence="1">Cytoplasm</location>
    </subcellularLocation>
</comment>
<dbReference type="InterPro" id="IPR038385">
    <property type="entry name" value="Sua5/YwlC_C"/>
</dbReference>
<gene>
    <name evidence="13" type="ORF">BHV28_03710</name>
</gene>
<evidence type="ECO:0000256" key="10">
    <source>
        <dbReference type="ARBA" id="ARBA00029774"/>
    </source>
</evidence>
<dbReference type="InterPro" id="IPR006070">
    <property type="entry name" value="Sua5-like_dom"/>
</dbReference>
<dbReference type="PANTHER" id="PTHR17490:SF16">
    <property type="entry name" value="THREONYLCARBAMOYL-AMP SYNTHASE"/>
    <property type="match status" value="1"/>
</dbReference>
<dbReference type="Gene3D" id="3.40.50.11030">
    <property type="entry name" value="Threonylcarbamoyl-AMP synthase, C-terminal domain"/>
    <property type="match status" value="1"/>
</dbReference>
<keyword evidence="14" id="KW-1185">Reference proteome</keyword>
<reference evidence="13 14" key="2">
    <citation type="journal article" date="2016" name="Sci. Rep.">
        <title>The genome of Rhizobiales bacteria in predatory ants reveals urease gene functions but no genes for nitrogen fixation.</title>
        <authorList>
            <person name="Neuvonen M.M."/>
            <person name="Tamarit D."/>
            <person name="Naslund K."/>
            <person name="Liebig J."/>
            <person name="Feldhaar H."/>
            <person name="Moran N.A."/>
            <person name="Guy L."/>
            <person name="Andersson S.G."/>
        </authorList>
    </citation>
    <scope>NUCLEOTIDE SEQUENCE [LARGE SCALE GENOMIC DNA]</scope>
    <source>
        <strain evidence="13 14">Hsal</strain>
    </source>
</reference>
<dbReference type="GO" id="GO:0005737">
    <property type="term" value="C:cytoplasm"/>
    <property type="evidence" value="ECO:0007669"/>
    <property type="project" value="UniProtKB-SubCell"/>
</dbReference>
<dbReference type="AlphaFoldDB" id="A0A1U9JT99"/>
<dbReference type="STRING" id="1902579.BHV28_03710"/>
<dbReference type="PROSITE" id="PS51163">
    <property type="entry name" value="YRDC"/>
    <property type="match status" value="1"/>
</dbReference>
<keyword evidence="5" id="KW-0808">Transferase</keyword>
<evidence type="ECO:0000313" key="14">
    <source>
        <dbReference type="Proteomes" id="UP000188912"/>
    </source>
</evidence>
<comment type="similarity">
    <text evidence="2">Belongs to the SUA5 family.</text>
</comment>
<feature type="domain" description="YrdC-like" evidence="12">
    <location>
        <begin position="1"/>
        <end position="104"/>
    </location>
</feature>
<dbReference type="Proteomes" id="UP000188912">
    <property type="component" value="Chromosome"/>
</dbReference>
<protein>
    <recommendedName>
        <fullName evidence="10">L-threonylcarbamoyladenylate synthase</fullName>
        <ecNumber evidence="3">2.7.7.87</ecNumber>
    </recommendedName>
    <alternativeName>
        <fullName evidence="10">L-threonylcarbamoyladenylate synthase</fullName>
    </alternativeName>
</protein>
<dbReference type="GO" id="GO:0000049">
    <property type="term" value="F:tRNA binding"/>
    <property type="evidence" value="ECO:0007669"/>
    <property type="project" value="TreeGrafter"/>
</dbReference>
<dbReference type="InterPro" id="IPR050156">
    <property type="entry name" value="TC-AMP_synthase_SUA5"/>
</dbReference>
<evidence type="ECO:0000259" key="12">
    <source>
        <dbReference type="PROSITE" id="PS51163"/>
    </source>
</evidence>
<evidence type="ECO:0000313" key="13">
    <source>
        <dbReference type="EMBL" id="AQS41086.1"/>
    </source>
</evidence>
<evidence type="ECO:0000256" key="8">
    <source>
        <dbReference type="ARBA" id="ARBA00022741"/>
    </source>
</evidence>
<comment type="catalytic activity">
    <reaction evidence="11">
        <text>L-threonine + hydrogencarbonate + ATP = L-threonylcarbamoyladenylate + diphosphate + H2O</text>
        <dbReference type="Rhea" id="RHEA:36407"/>
        <dbReference type="ChEBI" id="CHEBI:15377"/>
        <dbReference type="ChEBI" id="CHEBI:17544"/>
        <dbReference type="ChEBI" id="CHEBI:30616"/>
        <dbReference type="ChEBI" id="CHEBI:33019"/>
        <dbReference type="ChEBI" id="CHEBI:57926"/>
        <dbReference type="ChEBI" id="CHEBI:73682"/>
        <dbReference type="EC" id="2.7.7.87"/>
    </reaction>
</comment>
<dbReference type="KEGG" id="thd:BHV28_03710"/>
<evidence type="ECO:0000256" key="9">
    <source>
        <dbReference type="ARBA" id="ARBA00022840"/>
    </source>
</evidence>
<dbReference type="Pfam" id="PF03481">
    <property type="entry name" value="Sua5_C"/>
    <property type="match status" value="1"/>
</dbReference>
<evidence type="ECO:0000256" key="1">
    <source>
        <dbReference type="ARBA" id="ARBA00004496"/>
    </source>
</evidence>
<keyword evidence="6" id="KW-0819">tRNA processing</keyword>
<proteinExistence type="inferred from homology"/>
<keyword evidence="7" id="KW-0548">Nucleotidyltransferase</keyword>
<dbReference type="InterPro" id="IPR017945">
    <property type="entry name" value="DHBP_synth_RibB-like_a/b_dom"/>
</dbReference>
<dbReference type="SUPFAM" id="SSF55821">
    <property type="entry name" value="YrdC/RibB"/>
    <property type="match status" value="1"/>
</dbReference>
<evidence type="ECO:0000256" key="2">
    <source>
        <dbReference type="ARBA" id="ARBA00007663"/>
    </source>
</evidence>
<reference evidence="13 14" key="1">
    <citation type="journal article" date="2010" name="Science">
        <title>Genomic comparison of the ants Camponotus floridanus and Harpegnathos saltator.</title>
        <authorList>
            <person name="Bonasio R."/>
            <person name="Zhang G."/>
            <person name="Ye C."/>
            <person name="Mutti N.S."/>
            <person name="Fang X."/>
            <person name="Qin N."/>
            <person name="Donahue G."/>
            <person name="Yang P."/>
            <person name="Li Q."/>
            <person name="Li C."/>
            <person name="Zhang P."/>
            <person name="Huang Z."/>
            <person name="Berger S.L."/>
            <person name="Reinberg D."/>
            <person name="Wang J."/>
            <person name="Liebig J."/>
        </authorList>
    </citation>
    <scope>NUCLEOTIDE SEQUENCE [LARGE SCALE GENOMIC DNA]</scope>
    <source>
        <strain evidence="13 14">Hsal</strain>
    </source>
</reference>
<dbReference type="InterPro" id="IPR005145">
    <property type="entry name" value="Sua5_C"/>
</dbReference>
<keyword evidence="4" id="KW-0963">Cytoplasm</keyword>
<evidence type="ECO:0000256" key="6">
    <source>
        <dbReference type="ARBA" id="ARBA00022694"/>
    </source>
</evidence>
<organism evidence="13 14">
    <name type="scientific">Candidatus Tokpelaia hoelldobleri</name>
    <dbReference type="NCBI Taxonomy" id="1902579"/>
    <lineage>
        <taxon>Bacteria</taxon>
        <taxon>Pseudomonadati</taxon>
        <taxon>Pseudomonadota</taxon>
        <taxon>Alphaproteobacteria</taxon>
        <taxon>Hyphomicrobiales</taxon>
        <taxon>Candidatus Tokpelaia</taxon>
    </lineage>
</organism>
<keyword evidence="9" id="KW-0067">ATP-binding</keyword>
<dbReference type="PANTHER" id="PTHR17490">
    <property type="entry name" value="SUA5"/>
    <property type="match status" value="1"/>
</dbReference>
<dbReference type="GO" id="GO:0008033">
    <property type="term" value="P:tRNA processing"/>
    <property type="evidence" value="ECO:0007669"/>
    <property type="project" value="UniProtKB-KW"/>
</dbReference>
<dbReference type="EMBL" id="CP017315">
    <property type="protein sequence ID" value="AQS41086.1"/>
    <property type="molecule type" value="Genomic_DNA"/>
</dbReference>
<dbReference type="GO" id="GO:0005524">
    <property type="term" value="F:ATP binding"/>
    <property type="evidence" value="ECO:0007669"/>
    <property type="project" value="UniProtKB-KW"/>
</dbReference>
<evidence type="ECO:0000256" key="7">
    <source>
        <dbReference type="ARBA" id="ARBA00022695"/>
    </source>
</evidence>
<evidence type="ECO:0000256" key="4">
    <source>
        <dbReference type="ARBA" id="ARBA00022490"/>
    </source>
</evidence>
<dbReference type="GO" id="GO:0061710">
    <property type="term" value="F:L-threonylcarbamoyladenylate synthase"/>
    <property type="evidence" value="ECO:0007669"/>
    <property type="project" value="UniProtKB-EC"/>
</dbReference>
<dbReference type="GO" id="GO:0006450">
    <property type="term" value="P:regulation of translational fidelity"/>
    <property type="evidence" value="ECO:0007669"/>
    <property type="project" value="TreeGrafter"/>
</dbReference>
<evidence type="ECO:0000256" key="5">
    <source>
        <dbReference type="ARBA" id="ARBA00022679"/>
    </source>
</evidence>
<dbReference type="GO" id="GO:0003725">
    <property type="term" value="F:double-stranded RNA binding"/>
    <property type="evidence" value="ECO:0007669"/>
    <property type="project" value="InterPro"/>
</dbReference>
<dbReference type="EC" id="2.7.7.87" evidence="3"/>